<dbReference type="Pfam" id="PF10224">
    <property type="entry name" value="DUF2205"/>
    <property type="match status" value="1"/>
</dbReference>
<dbReference type="GO" id="GO:0031262">
    <property type="term" value="C:Ndc80 complex"/>
    <property type="evidence" value="ECO:0007669"/>
    <property type="project" value="InterPro"/>
</dbReference>
<evidence type="ECO:0000256" key="17">
    <source>
        <dbReference type="SAM" id="Coils"/>
    </source>
</evidence>
<sequence length="561" mass="64875">MRKGGVEAGESTDVVNRDKFDNNLSQYIVTSLSFVSEADFKKPEPVRWYKIYGMIFESLTEEKPENGEEKASLLFPKYCKSENPEFYEESGAIIWFTLVMQQLFFSCGINDFTFKDIRDPRPKRCTILCSAVVNFIRFKVNREPVIESALEKAERYKIQYGEITKTNNELKSRISAEMAQYDERESKIQQLQEKINTTNDKMVAIQSESQNLLAKISEKKMIISEARARRDELKLEIMKVTQECEKLQRNIVQSPQKVKANLCSMQEKVEFLKKIKTEKLELVSSRRKQLDQLKTRNSIVEQGISFMQSMLEDSESIKTIEEDIKRIKESSQVNVHKRKGIKIQEEEMVESIALIQDRIQKLQLQKRSRGTDLDACFSQTTEKKKKTAIKADALKTQKETLQREIDAKMKKVETNHNKCTEKIEMIKEQYENILKSLNQYHLVLQERIQADLYDCGFFLKKQRTFCTLSLDPDMNPDEEEEKHRLISQVLELQNTLDDLSSRVDSVKEENLKLKSENQVLGQYIENLMAASSVFQSTSPAKAKKKSGAGGNSVTELMAGDK</sequence>
<keyword evidence="8" id="KW-0158">Chromosome</keyword>
<evidence type="ECO:0000256" key="18">
    <source>
        <dbReference type="SAM" id="MobiDB-lite"/>
    </source>
</evidence>
<reference evidence="20" key="1">
    <citation type="submission" date="2021-01" db="EMBL/GenBank/DDBJ databases">
        <authorList>
            <person name="Li R."/>
            <person name="Bekaert M."/>
        </authorList>
    </citation>
    <scope>NUCLEOTIDE SEQUENCE</scope>
    <source>
        <strain evidence="20">Farmed</strain>
    </source>
</reference>
<dbReference type="EMBL" id="CAHIKZ030003431">
    <property type="protein sequence ID" value="CAE1300131.1"/>
    <property type="molecule type" value="Genomic_DNA"/>
</dbReference>
<dbReference type="InterPro" id="IPR019357">
    <property type="entry name" value="SCOC"/>
</dbReference>
<evidence type="ECO:0000256" key="13">
    <source>
        <dbReference type="ARBA" id="ARBA00023054"/>
    </source>
</evidence>
<feature type="coiled-coil region" evidence="17">
    <location>
        <begin position="482"/>
        <end position="516"/>
    </location>
</feature>
<evidence type="ECO:0000256" key="5">
    <source>
        <dbReference type="ARBA" id="ARBA00004601"/>
    </source>
</evidence>
<protein>
    <submittedName>
        <fullName evidence="20">SCOC</fullName>
    </submittedName>
</protein>
<feature type="region of interest" description="Disordered" evidence="18">
    <location>
        <begin position="539"/>
        <end position="561"/>
    </location>
</feature>
<evidence type="ECO:0000256" key="9">
    <source>
        <dbReference type="ARBA" id="ARBA00022490"/>
    </source>
</evidence>
<feature type="coiled-coil region" evidence="17">
    <location>
        <begin position="174"/>
        <end position="250"/>
    </location>
</feature>
<dbReference type="GO" id="GO:0005829">
    <property type="term" value="C:cytosol"/>
    <property type="evidence" value="ECO:0007669"/>
    <property type="project" value="UniProtKB-SubCell"/>
</dbReference>
<evidence type="ECO:0000256" key="10">
    <source>
        <dbReference type="ARBA" id="ARBA00022618"/>
    </source>
</evidence>
<dbReference type="Pfam" id="PF03800">
    <property type="entry name" value="Nuf2"/>
    <property type="match status" value="1"/>
</dbReference>
<dbReference type="GO" id="GO:0005802">
    <property type="term" value="C:trans-Golgi network"/>
    <property type="evidence" value="ECO:0007669"/>
    <property type="project" value="TreeGrafter"/>
</dbReference>
<dbReference type="GO" id="GO:0051301">
    <property type="term" value="P:cell division"/>
    <property type="evidence" value="ECO:0007669"/>
    <property type="project" value="UniProtKB-KW"/>
</dbReference>
<dbReference type="GO" id="GO:0000139">
    <property type="term" value="C:Golgi membrane"/>
    <property type="evidence" value="ECO:0007669"/>
    <property type="project" value="UniProtKB-SubCell"/>
</dbReference>
<comment type="subcellular location">
    <subcellularLocation>
        <location evidence="4">Chromosome</location>
        <location evidence="4">Centromere</location>
    </subcellularLocation>
    <subcellularLocation>
        <location evidence="3">Cytoplasm</location>
        <location evidence="3">Cytosol</location>
    </subcellularLocation>
    <subcellularLocation>
        <location evidence="2">Golgi apparatus membrane</location>
        <topology evidence="2">Peripheral membrane protein</topology>
        <orientation evidence="2">Cytoplasmic side</orientation>
    </subcellularLocation>
    <subcellularLocation>
        <location evidence="5">Golgi apparatus</location>
        <location evidence="5">trans-Golgi network</location>
    </subcellularLocation>
</comment>
<comment type="similarity">
    <text evidence="7">Belongs to the SCOC family.</text>
</comment>
<evidence type="ECO:0000256" key="2">
    <source>
        <dbReference type="ARBA" id="ARBA00004255"/>
    </source>
</evidence>
<comment type="caution">
    <text evidence="20">The sequence shown here is derived from an EMBL/GenBank/DDBJ whole genome shotgun (WGS) entry which is preliminary data.</text>
</comment>
<dbReference type="AlphaFoldDB" id="A0A812DGC0"/>
<keyword evidence="12" id="KW-0333">Golgi apparatus</keyword>
<name>A0A812DGC0_ACAPH</name>
<feature type="coiled-coil region" evidence="17">
    <location>
        <begin position="384"/>
        <end position="429"/>
    </location>
</feature>
<dbReference type="OrthoDB" id="2163284at2759"/>
<organism evidence="20 21">
    <name type="scientific">Acanthosepion pharaonis</name>
    <name type="common">Pharaoh cuttlefish</name>
    <name type="synonym">Sepia pharaonis</name>
    <dbReference type="NCBI Taxonomy" id="158019"/>
    <lineage>
        <taxon>Eukaryota</taxon>
        <taxon>Metazoa</taxon>
        <taxon>Spiralia</taxon>
        <taxon>Lophotrochozoa</taxon>
        <taxon>Mollusca</taxon>
        <taxon>Cephalopoda</taxon>
        <taxon>Coleoidea</taxon>
        <taxon>Decapodiformes</taxon>
        <taxon>Sepiida</taxon>
        <taxon>Sepiina</taxon>
        <taxon>Sepiidae</taxon>
        <taxon>Acanthosepion</taxon>
    </lineage>
</organism>
<gene>
    <name evidence="20" type="ORF">SPHA_53651</name>
</gene>
<comment type="similarity">
    <text evidence="6">Belongs to the NUF2 family.</text>
</comment>
<keyword evidence="14" id="KW-0472">Membrane</keyword>
<keyword evidence="10" id="KW-0132">Cell division</keyword>
<keyword evidence="15" id="KW-0131">Cell cycle</keyword>
<keyword evidence="16" id="KW-0137">Centromere</keyword>
<evidence type="ECO:0000256" key="12">
    <source>
        <dbReference type="ARBA" id="ARBA00023034"/>
    </source>
</evidence>
<evidence type="ECO:0000313" key="20">
    <source>
        <dbReference type="EMBL" id="CAE1300131.1"/>
    </source>
</evidence>
<evidence type="ECO:0000313" key="21">
    <source>
        <dbReference type="Proteomes" id="UP000597762"/>
    </source>
</evidence>
<dbReference type="Gene3D" id="1.10.418.60">
    <property type="entry name" value="Ncd80 complex, Nuf2 subunit"/>
    <property type="match status" value="1"/>
</dbReference>
<proteinExistence type="inferred from homology"/>
<evidence type="ECO:0000256" key="8">
    <source>
        <dbReference type="ARBA" id="ARBA00022454"/>
    </source>
</evidence>
<evidence type="ECO:0000256" key="7">
    <source>
        <dbReference type="ARBA" id="ARBA00010880"/>
    </source>
</evidence>
<evidence type="ECO:0000256" key="16">
    <source>
        <dbReference type="ARBA" id="ARBA00023328"/>
    </source>
</evidence>
<evidence type="ECO:0000259" key="19">
    <source>
        <dbReference type="Pfam" id="PF03800"/>
    </source>
</evidence>
<evidence type="ECO:0000256" key="4">
    <source>
        <dbReference type="ARBA" id="ARBA00004584"/>
    </source>
</evidence>
<evidence type="ECO:0000256" key="11">
    <source>
        <dbReference type="ARBA" id="ARBA00022776"/>
    </source>
</evidence>
<keyword evidence="21" id="KW-1185">Reference proteome</keyword>
<dbReference type="PANTHER" id="PTHR21614">
    <property type="entry name" value="SHORT COILED COIL PROTEIN"/>
    <property type="match status" value="1"/>
</dbReference>
<dbReference type="Proteomes" id="UP000597762">
    <property type="component" value="Unassembled WGS sequence"/>
</dbReference>
<evidence type="ECO:0000256" key="6">
    <source>
        <dbReference type="ARBA" id="ARBA00005498"/>
    </source>
</evidence>
<accession>A0A812DGC0</accession>
<evidence type="ECO:0000256" key="14">
    <source>
        <dbReference type="ARBA" id="ARBA00023136"/>
    </source>
</evidence>
<feature type="domain" description="Kinetochore protein Nuf2 N-terminal" evidence="19">
    <location>
        <begin position="33"/>
        <end position="154"/>
    </location>
</feature>
<comment type="function">
    <text evidence="1">Positive regulator of amino acid starvation-induced autophagy.</text>
</comment>
<dbReference type="InterPro" id="IPR038275">
    <property type="entry name" value="Nuf2_N_sf"/>
</dbReference>
<keyword evidence="11" id="KW-0498">Mitosis</keyword>
<evidence type="ECO:0000256" key="15">
    <source>
        <dbReference type="ARBA" id="ARBA00023306"/>
    </source>
</evidence>
<dbReference type="Gene3D" id="1.20.5.170">
    <property type="match status" value="1"/>
</dbReference>
<evidence type="ECO:0000256" key="3">
    <source>
        <dbReference type="ARBA" id="ARBA00004514"/>
    </source>
</evidence>
<dbReference type="InterPro" id="IPR005549">
    <property type="entry name" value="Kinetochore_Nuf2_N"/>
</dbReference>
<keyword evidence="9" id="KW-0963">Cytoplasm</keyword>
<keyword evidence="13 17" id="KW-0175">Coiled coil</keyword>
<dbReference type="PANTHER" id="PTHR21614:SF0">
    <property type="entry name" value="GEO08385P1"/>
    <property type="match status" value="1"/>
</dbReference>
<evidence type="ECO:0000256" key="1">
    <source>
        <dbReference type="ARBA" id="ARBA00002743"/>
    </source>
</evidence>